<reference evidence="9 10" key="1">
    <citation type="submission" date="2020-04" db="EMBL/GenBank/DDBJ databases">
        <authorList>
            <person name="De Canck E."/>
        </authorList>
    </citation>
    <scope>NUCLEOTIDE SEQUENCE [LARGE SCALE GENOMIC DNA]</scope>
    <source>
        <strain evidence="9 10">LMG 29542</strain>
    </source>
</reference>
<comment type="caution">
    <text evidence="7">Lacks conserved residue(s) required for the propagation of feature annotation.</text>
</comment>
<dbReference type="GO" id="GO:0008446">
    <property type="term" value="F:GDP-mannose 4,6-dehydratase activity"/>
    <property type="evidence" value="ECO:0007669"/>
    <property type="project" value="UniProtKB-UniRule"/>
</dbReference>
<evidence type="ECO:0000313" key="9">
    <source>
        <dbReference type="EMBL" id="CAB3768559.1"/>
    </source>
</evidence>
<dbReference type="Proteomes" id="UP000494363">
    <property type="component" value="Unassembled WGS sequence"/>
</dbReference>
<dbReference type="InterPro" id="IPR036291">
    <property type="entry name" value="NAD(P)-bd_dom_sf"/>
</dbReference>
<dbReference type="PANTHER" id="PTHR43715:SF1">
    <property type="entry name" value="GDP-MANNOSE 4,6 DEHYDRATASE"/>
    <property type="match status" value="1"/>
</dbReference>
<evidence type="ECO:0000256" key="6">
    <source>
        <dbReference type="ARBA" id="ARBA00059383"/>
    </source>
</evidence>
<dbReference type="RefSeq" id="WP_175230334.1">
    <property type="nucleotide sequence ID" value="NZ_CADIKH010000037.1"/>
</dbReference>
<dbReference type="GO" id="GO:0042351">
    <property type="term" value="P:'de novo' GDP-L-fucose biosynthetic process"/>
    <property type="evidence" value="ECO:0007669"/>
    <property type="project" value="TreeGrafter"/>
</dbReference>
<feature type="domain" description="NAD(P)-binding" evidence="8">
    <location>
        <begin position="6"/>
        <end position="344"/>
    </location>
</feature>
<keyword evidence="10" id="KW-1185">Reference proteome</keyword>
<dbReference type="EMBL" id="CADIKH010000037">
    <property type="protein sequence ID" value="CAB3768559.1"/>
    <property type="molecule type" value="Genomic_DNA"/>
</dbReference>
<organism evidence="9 10">
    <name type="scientific">Paraburkholderia humisilvae</name>
    <dbReference type="NCBI Taxonomy" id="627669"/>
    <lineage>
        <taxon>Bacteria</taxon>
        <taxon>Pseudomonadati</taxon>
        <taxon>Pseudomonadota</taxon>
        <taxon>Betaproteobacteria</taxon>
        <taxon>Burkholderiales</taxon>
        <taxon>Burkholderiaceae</taxon>
        <taxon>Paraburkholderia</taxon>
    </lineage>
</organism>
<name>A0A6J5EQ26_9BURK</name>
<comment type="similarity">
    <text evidence="3 7">Belongs to the NAD(P)-dependent epimerase/dehydratase family. GDP-mannose 4,6-dehydratase subfamily.</text>
</comment>
<comment type="function">
    <text evidence="6 7">Catalyzes the conversion of GDP-D-mannose to GDP-4-dehydro-6-deoxy-D-mannose.</text>
</comment>
<evidence type="ECO:0000313" key="10">
    <source>
        <dbReference type="Proteomes" id="UP000494363"/>
    </source>
</evidence>
<dbReference type="CDD" id="cd05260">
    <property type="entry name" value="GDP_MD_SDR_e"/>
    <property type="match status" value="1"/>
</dbReference>
<comment type="cofactor">
    <cofactor evidence="2 7">
        <name>NADP(+)</name>
        <dbReference type="ChEBI" id="CHEBI:58349"/>
    </cofactor>
</comment>
<keyword evidence="5 7" id="KW-0456">Lyase</keyword>
<dbReference type="FunFam" id="3.40.50.720:FF:000924">
    <property type="entry name" value="GDP-mannose 4,6 dehydratase"/>
    <property type="match status" value="1"/>
</dbReference>
<protein>
    <recommendedName>
        <fullName evidence="4 7">GDP-mannose 4,6-dehydratase</fullName>
        <ecNumber evidence="4 7">4.2.1.47</ecNumber>
    </recommendedName>
    <alternativeName>
        <fullName evidence="7">GDP-D-mannose dehydratase</fullName>
    </alternativeName>
</protein>
<evidence type="ECO:0000259" key="8">
    <source>
        <dbReference type="Pfam" id="PF16363"/>
    </source>
</evidence>
<gene>
    <name evidence="9" type="primary">gmd_3</name>
    <name evidence="7" type="synonym">gmd</name>
    <name evidence="9" type="ORF">LMG29542_05888</name>
</gene>
<keyword evidence="7" id="KW-0521">NADP</keyword>
<proteinExistence type="inferred from homology"/>
<dbReference type="HAMAP" id="MF_00955">
    <property type="entry name" value="GDP_Man_dehydratase"/>
    <property type="match status" value="1"/>
</dbReference>
<dbReference type="Gene3D" id="3.90.25.10">
    <property type="entry name" value="UDP-galactose 4-epimerase, domain 1"/>
    <property type="match status" value="1"/>
</dbReference>
<accession>A0A6J5EQ26</accession>
<dbReference type="GO" id="GO:0070401">
    <property type="term" value="F:NADP+ binding"/>
    <property type="evidence" value="ECO:0007669"/>
    <property type="project" value="UniProtKB-UniRule"/>
</dbReference>
<evidence type="ECO:0000256" key="5">
    <source>
        <dbReference type="ARBA" id="ARBA00023239"/>
    </source>
</evidence>
<evidence type="ECO:0000256" key="1">
    <source>
        <dbReference type="ARBA" id="ARBA00000188"/>
    </source>
</evidence>
<evidence type="ECO:0000256" key="4">
    <source>
        <dbReference type="ARBA" id="ARBA00011989"/>
    </source>
</evidence>
<dbReference type="InterPro" id="IPR006368">
    <property type="entry name" value="GDP_Man_deHydtase"/>
</dbReference>
<sequence length="370" mass="42414">MSKTALITGITGQDGSYLAEFLLSKDYIVHGIKRRTSLFNTDRIDHLYHAPQEADRRFILHHGDMTDSSSLIRIIQAVQPDEIYNLAAQSHVAVSFEEPEYTGNADGLGTLRILEAIRLLGLTKKTRFYQASTSELYGKVQEIPQKETTPFYPRSPYAVAKMYAYWMTVNYREAYGMYACNGILFNHESPLRGETFVTRKITRALARISLGLQDRLYLGNLDSLRDWGHARDYVEMQWMMLQQDKPEDFVIATGKQHSVREFVDLAARHVGMEISWEGKGDKERGIVSDVSLDPRVKIGDVVVEVDPRYYRPTEVETLLGDPSKAKEKLGWEPRISFEQLVQEMTLSDLTEARKDTLVHQHGFPVFERQE</sequence>
<dbReference type="Pfam" id="PF16363">
    <property type="entry name" value="GDP_Man_Dehyd"/>
    <property type="match status" value="1"/>
</dbReference>
<dbReference type="EC" id="4.2.1.47" evidence="4 7"/>
<dbReference type="InterPro" id="IPR016040">
    <property type="entry name" value="NAD(P)-bd_dom"/>
</dbReference>
<dbReference type="AlphaFoldDB" id="A0A6J5EQ26"/>
<evidence type="ECO:0000256" key="7">
    <source>
        <dbReference type="HAMAP-Rule" id="MF_00955"/>
    </source>
</evidence>
<dbReference type="PANTHER" id="PTHR43715">
    <property type="entry name" value="GDP-MANNOSE 4,6-DEHYDRATASE"/>
    <property type="match status" value="1"/>
</dbReference>
<dbReference type="Gene3D" id="3.40.50.720">
    <property type="entry name" value="NAD(P)-binding Rossmann-like Domain"/>
    <property type="match status" value="1"/>
</dbReference>
<comment type="catalytic activity">
    <reaction evidence="1 7">
        <text>GDP-alpha-D-mannose = GDP-4-dehydro-alpha-D-rhamnose + H2O</text>
        <dbReference type="Rhea" id="RHEA:23820"/>
        <dbReference type="ChEBI" id="CHEBI:15377"/>
        <dbReference type="ChEBI" id="CHEBI:57527"/>
        <dbReference type="ChEBI" id="CHEBI:57964"/>
        <dbReference type="EC" id="4.2.1.47"/>
    </reaction>
</comment>
<evidence type="ECO:0000256" key="2">
    <source>
        <dbReference type="ARBA" id="ARBA00001937"/>
    </source>
</evidence>
<dbReference type="NCBIfam" id="TIGR01472">
    <property type="entry name" value="gmd"/>
    <property type="match status" value="1"/>
</dbReference>
<evidence type="ECO:0000256" key="3">
    <source>
        <dbReference type="ARBA" id="ARBA00009263"/>
    </source>
</evidence>
<dbReference type="SUPFAM" id="SSF51735">
    <property type="entry name" value="NAD(P)-binding Rossmann-fold domains"/>
    <property type="match status" value="1"/>
</dbReference>